<dbReference type="HAMAP" id="MF_01487">
    <property type="entry name" value="RecD"/>
    <property type="match status" value="1"/>
</dbReference>
<dbReference type="EMBL" id="CP041186">
    <property type="protein sequence ID" value="QDG51752.1"/>
    <property type="molecule type" value="Genomic_DNA"/>
</dbReference>
<evidence type="ECO:0000313" key="4">
    <source>
        <dbReference type="EMBL" id="QDG51752.1"/>
    </source>
</evidence>
<dbReference type="GO" id="GO:0006310">
    <property type="term" value="P:DNA recombination"/>
    <property type="evidence" value="ECO:0007669"/>
    <property type="project" value="InterPro"/>
</dbReference>
<dbReference type="Pfam" id="PF13538">
    <property type="entry name" value="UvrD_C_2"/>
    <property type="match status" value="1"/>
</dbReference>
<dbReference type="NCBIfam" id="TIGR01447">
    <property type="entry name" value="recD"/>
    <property type="match status" value="1"/>
</dbReference>
<dbReference type="InterPro" id="IPR050534">
    <property type="entry name" value="Coronavir_polyprotein_1ab"/>
</dbReference>
<dbReference type="GO" id="GO:0006302">
    <property type="term" value="P:double-strand break repair"/>
    <property type="evidence" value="ECO:0007669"/>
    <property type="project" value="InterPro"/>
</dbReference>
<dbReference type="InterPro" id="IPR027417">
    <property type="entry name" value="P-loop_NTPase"/>
</dbReference>
<name>A0A4Y6PTV5_PERCE</name>
<dbReference type="GO" id="GO:0005524">
    <property type="term" value="F:ATP binding"/>
    <property type="evidence" value="ECO:0007669"/>
    <property type="project" value="UniProtKB-KW"/>
</dbReference>
<protein>
    <submittedName>
        <fullName evidence="4">Exodeoxyribonuclease V subunit alpha</fullName>
        <ecNumber evidence="4">3.1.11.5</ecNumber>
    </submittedName>
</protein>
<reference evidence="4 5" key="1">
    <citation type="submission" date="2019-06" db="EMBL/GenBank/DDBJ databases">
        <title>Persicimonas caeni gen. nov., sp. nov., a predatory bacterium isolated from solar saltern.</title>
        <authorList>
            <person name="Wang S."/>
        </authorList>
    </citation>
    <scope>NUCLEOTIDE SEQUENCE [LARGE SCALE GENOMIC DNA]</scope>
    <source>
        <strain evidence="4 5">YN101</strain>
    </source>
</reference>
<keyword evidence="4" id="KW-0378">Hydrolase</keyword>
<dbReference type="PANTHER" id="PTHR43788:SF6">
    <property type="entry name" value="DNA HELICASE B"/>
    <property type="match status" value="1"/>
</dbReference>
<sequence length="720" mass="79522">MQQDLFSIPAEQATKKPKGLAKRRHALLSDFEACLADRAADHDLSAAIVHYARELVSLENALSRDERRALLLLVLASIVEQRNGSTRLPLDAGEESHLRELIRELLPARNRPARKADDTVSDTMLETLQNLLEQGIASTVIGGPDDYCPLIVDDGHLYHQRMLHYETRLVAAVRERMALGNADLELDAVRQALGDTLAAMPLVGDGVPMQLNAEQQYALLTAVYRPLTIISGGPGTGKTSIVVSLMRMLVRLGIAPDEIALAAPTGKAANRLGESINAQLMALDGRDAPEQALFAELDEPRTLHRLLGYSQARNGFYYHENNRLRQRVIIVDEASMIDLFLMERLISAVDPGARLILLGDAEQLPSVDSGAVFRDLVPWQVDTRTPWRELVESTSSPSLDETTSDEPTAGFAVRLETSYRMDPNDPAGANILRAAQALNRGEVAPLFSGGSTGDSTEDSPLVDRRTGFDEMLREGVELIEPAEDAPAPDPVLMNGFVDWWYAKLIGSLTNFRERILQTFEYDGTEFSADATAELRALFEHFAEFRVLAITRVFATGSERLNAAFHARHLRLLGRTNAGDLEVGEPIIMLQNDYGRGLFNGDQGLVLDVVRTDGDFRRVQQMAIFERDGEFVPFNIQPIRRHIEHAFALTVHKAQGSEFDTVAVVLPTEDIPLLTREILYTGMTRSKRSVVLVGEQARIEAAANNPVRRFSGVAQKLGSSR</sequence>
<dbReference type="OrthoDB" id="9763659at2"/>
<dbReference type="Pfam" id="PF13245">
    <property type="entry name" value="AAA_19"/>
    <property type="match status" value="1"/>
</dbReference>
<keyword evidence="2" id="KW-0067">ATP-binding</keyword>
<keyword evidence="1" id="KW-0547">Nucleotide-binding</keyword>
<dbReference type="GO" id="GO:0009338">
    <property type="term" value="C:exodeoxyribonuclease V complex"/>
    <property type="evidence" value="ECO:0007669"/>
    <property type="project" value="InterPro"/>
</dbReference>
<dbReference type="GO" id="GO:0008854">
    <property type="term" value="F:exodeoxyribonuclease V activity"/>
    <property type="evidence" value="ECO:0007669"/>
    <property type="project" value="UniProtKB-EC"/>
</dbReference>
<keyword evidence="5" id="KW-1185">Reference proteome</keyword>
<dbReference type="CDD" id="cd17933">
    <property type="entry name" value="DEXSc_RecD-like"/>
    <property type="match status" value="1"/>
</dbReference>
<dbReference type="Gene3D" id="3.40.50.300">
    <property type="entry name" value="P-loop containing nucleotide triphosphate hydrolases"/>
    <property type="match status" value="2"/>
</dbReference>
<dbReference type="EC" id="3.1.11.5" evidence="4"/>
<evidence type="ECO:0000313" key="5">
    <source>
        <dbReference type="Proteomes" id="UP000315995"/>
    </source>
</evidence>
<accession>A0A4Y6PTV5</accession>
<accession>A0A5B8Y9E7</accession>
<feature type="domain" description="UvrD-like helicase C-terminal" evidence="3">
    <location>
        <begin position="644"/>
        <end position="692"/>
    </location>
</feature>
<dbReference type="RefSeq" id="WP_141198232.1">
    <property type="nucleotide sequence ID" value="NZ_CP041186.1"/>
</dbReference>
<dbReference type="PANTHER" id="PTHR43788">
    <property type="entry name" value="DNA2/NAM7 HELICASE FAMILY MEMBER"/>
    <property type="match status" value="1"/>
</dbReference>
<evidence type="ECO:0000256" key="2">
    <source>
        <dbReference type="ARBA" id="ARBA00022840"/>
    </source>
</evidence>
<dbReference type="Proteomes" id="UP000315995">
    <property type="component" value="Chromosome"/>
</dbReference>
<dbReference type="GO" id="GO:0017116">
    <property type="term" value="F:single-stranded DNA helicase activity"/>
    <property type="evidence" value="ECO:0007669"/>
    <property type="project" value="TreeGrafter"/>
</dbReference>
<dbReference type="SUPFAM" id="SSF52540">
    <property type="entry name" value="P-loop containing nucleoside triphosphate hydrolases"/>
    <property type="match status" value="1"/>
</dbReference>
<gene>
    <name evidence="4" type="primary">recD</name>
    <name evidence="4" type="ORF">FIV42_13640</name>
</gene>
<evidence type="ECO:0000256" key="1">
    <source>
        <dbReference type="ARBA" id="ARBA00022741"/>
    </source>
</evidence>
<dbReference type="CDD" id="cd18809">
    <property type="entry name" value="SF1_C_RecD"/>
    <property type="match status" value="1"/>
</dbReference>
<organism evidence="4 5">
    <name type="scientific">Persicimonas caeni</name>
    <dbReference type="NCBI Taxonomy" id="2292766"/>
    <lineage>
        <taxon>Bacteria</taxon>
        <taxon>Deltaproteobacteria</taxon>
        <taxon>Bradymonadales</taxon>
        <taxon>Bradymonadaceae</taxon>
        <taxon>Persicimonas</taxon>
    </lineage>
</organism>
<dbReference type="InterPro" id="IPR027785">
    <property type="entry name" value="UvrD-like_helicase_C"/>
</dbReference>
<evidence type="ECO:0000259" key="3">
    <source>
        <dbReference type="Pfam" id="PF13538"/>
    </source>
</evidence>
<dbReference type="InterPro" id="IPR006344">
    <property type="entry name" value="RecD"/>
</dbReference>
<proteinExistence type="inferred from homology"/>
<dbReference type="AlphaFoldDB" id="A0A4Y6PTV5"/>